<keyword evidence="2 5" id="KW-0812">Transmembrane</keyword>
<dbReference type="Gene3D" id="1.20.1250.20">
    <property type="entry name" value="MFS general substrate transporter like domains"/>
    <property type="match status" value="2"/>
</dbReference>
<dbReference type="SUPFAM" id="SSF103473">
    <property type="entry name" value="MFS general substrate transporter"/>
    <property type="match status" value="1"/>
</dbReference>
<proteinExistence type="predicted"/>
<dbReference type="GO" id="GO:0022857">
    <property type="term" value="F:transmembrane transporter activity"/>
    <property type="evidence" value="ECO:0007669"/>
    <property type="project" value="InterPro"/>
</dbReference>
<dbReference type="InterPro" id="IPR005828">
    <property type="entry name" value="MFS_sugar_transport-like"/>
</dbReference>
<evidence type="ECO:0000256" key="4">
    <source>
        <dbReference type="ARBA" id="ARBA00023136"/>
    </source>
</evidence>
<evidence type="ECO:0000256" key="2">
    <source>
        <dbReference type="ARBA" id="ARBA00022692"/>
    </source>
</evidence>
<accession>A0A2J6PT86</accession>
<sequence>MRFLWWNFRTYVHDRTIQVANIPNIEDLRRQLRDVIDSGGYQKLVVFSAGMGFLAGAYEIFAASLTLPMIEAVYYYPKKMSNSEEASLRCAILIGAALGQLSFGFLADLYGRRTMYGWELMIMIFAILGLATASSGAENSMSVFGWLFFWRLAMGIGIGADYPLSATITSEFAPTNHRARMLAGVFVMQPIGYVLATLVAMMVTAGYGNRIPHDLSVGTCDASCIAAVDASWRIIIAIGAAPALMAIYFRRTIPESPLYTAYVLKRAKEAKEDMSSLIRNAGTTHVNGHAQPANAQAQALNPAIHPAHLSDEDPEDTEDEEDVEKFSHKWKKYWVSFHKYFFAARRGERRHIWQLCGVSISWLLLDSSFYAMNASSTNISSKLFDVIPLGGACISGSQNNTTPTYGPVCADLDPSTLGSQRQSIFGALFANTWRSLIIISIGSLFGGSYMVYRLKTRSPRSIQGWGFFILIPLFIAAGLFLRFYHNGANIPAIIFYVLAQIFFEVGPNFTTFIIPAEMFPTRHRAFAHGIAAASGKVGASLFQLFYQFVPFWAGGMKYHSGDPGTIWLGFTLLCFLPTLVFGVPFTYFLVPEMRGEGGAPMPLDDWEDEGEVQNGHALVRLPTV</sequence>
<dbReference type="STRING" id="1745343.A0A2J6PT86"/>
<name>A0A2J6PT86_9HELO</name>
<feature type="domain" description="Major facilitator superfamily (MFS) profile" evidence="6">
    <location>
        <begin position="45"/>
        <end position="594"/>
    </location>
</feature>
<dbReference type="PANTHER" id="PTHR24064">
    <property type="entry name" value="SOLUTE CARRIER FAMILY 22 MEMBER"/>
    <property type="match status" value="1"/>
</dbReference>
<feature type="transmembrane region" description="Helical" evidence="5">
    <location>
        <begin position="433"/>
        <end position="452"/>
    </location>
</feature>
<dbReference type="InterPro" id="IPR020846">
    <property type="entry name" value="MFS_dom"/>
</dbReference>
<dbReference type="InterPro" id="IPR036259">
    <property type="entry name" value="MFS_trans_sf"/>
</dbReference>
<gene>
    <name evidence="7" type="ORF">NA56DRAFT_606557</name>
</gene>
<feature type="transmembrane region" description="Helical" evidence="5">
    <location>
        <begin position="44"/>
        <end position="66"/>
    </location>
</feature>
<feature type="transmembrane region" description="Helical" evidence="5">
    <location>
        <begin position="185"/>
        <end position="207"/>
    </location>
</feature>
<feature type="transmembrane region" description="Helical" evidence="5">
    <location>
        <begin position="526"/>
        <end position="546"/>
    </location>
</feature>
<comment type="subcellular location">
    <subcellularLocation>
        <location evidence="1">Membrane</location>
        <topology evidence="1">Multi-pass membrane protein</topology>
    </subcellularLocation>
</comment>
<evidence type="ECO:0000313" key="8">
    <source>
        <dbReference type="Proteomes" id="UP000235672"/>
    </source>
</evidence>
<protein>
    <submittedName>
        <fullName evidence="7">MFS general substrate transporter</fullName>
    </submittedName>
</protein>
<feature type="transmembrane region" description="Helical" evidence="5">
    <location>
        <begin position="352"/>
        <end position="372"/>
    </location>
</feature>
<dbReference type="GO" id="GO:0016020">
    <property type="term" value="C:membrane"/>
    <property type="evidence" value="ECO:0007669"/>
    <property type="project" value="UniProtKB-SubCell"/>
</dbReference>
<dbReference type="Proteomes" id="UP000235672">
    <property type="component" value="Unassembled WGS sequence"/>
</dbReference>
<evidence type="ECO:0000256" key="3">
    <source>
        <dbReference type="ARBA" id="ARBA00022989"/>
    </source>
</evidence>
<feature type="transmembrane region" description="Helical" evidence="5">
    <location>
        <begin position="86"/>
        <end position="106"/>
    </location>
</feature>
<dbReference type="EMBL" id="KZ613501">
    <property type="protein sequence ID" value="PMD17221.1"/>
    <property type="molecule type" value="Genomic_DNA"/>
</dbReference>
<feature type="transmembrane region" description="Helical" evidence="5">
    <location>
        <begin position="566"/>
        <end position="590"/>
    </location>
</feature>
<feature type="transmembrane region" description="Helical" evidence="5">
    <location>
        <begin position="143"/>
        <end position="164"/>
    </location>
</feature>
<evidence type="ECO:0000259" key="6">
    <source>
        <dbReference type="PROSITE" id="PS50850"/>
    </source>
</evidence>
<dbReference type="PROSITE" id="PS50850">
    <property type="entry name" value="MFS"/>
    <property type="match status" value="1"/>
</dbReference>
<dbReference type="OrthoDB" id="433512at2759"/>
<feature type="transmembrane region" description="Helical" evidence="5">
    <location>
        <begin position="464"/>
        <end position="484"/>
    </location>
</feature>
<evidence type="ECO:0000256" key="1">
    <source>
        <dbReference type="ARBA" id="ARBA00004141"/>
    </source>
</evidence>
<organism evidence="7 8">
    <name type="scientific">Hyaloscypha hepaticicola</name>
    <dbReference type="NCBI Taxonomy" id="2082293"/>
    <lineage>
        <taxon>Eukaryota</taxon>
        <taxon>Fungi</taxon>
        <taxon>Dikarya</taxon>
        <taxon>Ascomycota</taxon>
        <taxon>Pezizomycotina</taxon>
        <taxon>Leotiomycetes</taxon>
        <taxon>Helotiales</taxon>
        <taxon>Hyaloscyphaceae</taxon>
        <taxon>Hyaloscypha</taxon>
    </lineage>
</organism>
<feature type="transmembrane region" description="Helical" evidence="5">
    <location>
        <begin position="490"/>
        <end position="514"/>
    </location>
</feature>
<reference evidence="7 8" key="1">
    <citation type="submission" date="2016-05" db="EMBL/GenBank/DDBJ databases">
        <title>A degradative enzymes factory behind the ericoid mycorrhizal symbiosis.</title>
        <authorList>
            <consortium name="DOE Joint Genome Institute"/>
            <person name="Martino E."/>
            <person name="Morin E."/>
            <person name="Grelet G."/>
            <person name="Kuo A."/>
            <person name="Kohler A."/>
            <person name="Daghino S."/>
            <person name="Barry K."/>
            <person name="Choi C."/>
            <person name="Cichocki N."/>
            <person name="Clum A."/>
            <person name="Copeland A."/>
            <person name="Hainaut M."/>
            <person name="Haridas S."/>
            <person name="Labutti K."/>
            <person name="Lindquist E."/>
            <person name="Lipzen A."/>
            <person name="Khouja H.-R."/>
            <person name="Murat C."/>
            <person name="Ohm R."/>
            <person name="Olson A."/>
            <person name="Spatafora J."/>
            <person name="Veneault-Fourrey C."/>
            <person name="Henrissat B."/>
            <person name="Grigoriev I."/>
            <person name="Martin F."/>
            <person name="Perotto S."/>
        </authorList>
    </citation>
    <scope>NUCLEOTIDE SEQUENCE [LARGE SCALE GENOMIC DNA]</scope>
    <source>
        <strain evidence="7 8">UAMH 7357</strain>
    </source>
</reference>
<keyword evidence="8" id="KW-1185">Reference proteome</keyword>
<dbReference type="AlphaFoldDB" id="A0A2J6PT86"/>
<dbReference type="Pfam" id="PF00083">
    <property type="entry name" value="Sugar_tr"/>
    <property type="match status" value="2"/>
</dbReference>
<keyword evidence="3 5" id="KW-1133">Transmembrane helix</keyword>
<evidence type="ECO:0000256" key="5">
    <source>
        <dbReference type="SAM" id="Phobius"/>
    </source>
</evidence>
<evidence type="ECO:0000313" key="7">
    <source>
        <dbReference type="EMBL" id="PMD17221.1"/>
    </source>
</evidence>
<keyword evidence="4 5" id="KW-0472">Membrane</keyword>
<feature type="transmembrane region" description="Helical" evidence="5">
    <location>
        <begin position="118"/>
        <end position="137"/>
    </location>
</feature>
<feature type="transmembrane region" description="Helical" evidence="5">
    <location>
        <begin position="230"/>
        <end position="249"/>
    </location>
</feature>